<dbReference type="NCBIfam" id="TIGR02985">
    <property type="entry name" value="Sig70_bacteroi1"/>
    <property type="match status" value="1"/>
</dbReference>
<gene>
    <name evidence="7" type="ordered locus">Alfi_0060</name>
</gene>
<keyword evidence="3" id="KW-0731">Sigma factor</keyword>
<dbReference type="PANTHER" id="PTHR43133:SF46">
    <property type="entry name" value="RNA POLYMERASE SIGMA-70 FACTOR ECF SUBFAMILY"/>
    <property type="match status" value="1"/>
</dbReference>
<dbReference type="NCBIfam" id="TIGR02937">
    <property type="entry name" value="sigma70-ECF"/>
    <property type="match status" value="1"/>
</dbReference>
<keyword evidence="4" id="KW-0804">Transcription</keyword>
<dbReference type="SUPFAM" id="SSF88946">
    <property type="entry name" value="Sigma2 domain of RNA polymerase sigma factors"/>
    <property type="match status" value="1"/>
</dbReference>
<evidence type="ECO:0000259" key="6">
    <source>
        <dbReference type="Pfam" id="PF08281"/>
    </source>
</evidence>
<reference evidence="8" key="1">
    <citation type="journal article" date="2013" name="Stand. Genomic Sci.">
        <title>Complete genome sequence of the bile-resistant pigment-producing anaerobe Alistipes finegoldii type strain (AHN2437(T)).</title>
        <authorList>
            <person name="Mavromatis K."/>
            <person name="Stackebrandt E."/>
            <person name="Munk C."/>
            <person name="Lapidus A."/>
            <person name="Nolan M."/>
            <person name="Lucas S."/>
            <person name="Hammon N."/>
            <person name="Deshpande S."/>
            <person name="Cheng J.F."/>
            <person name="Tapia R."/>
            <person name="Goodwin L.A."/>
            <person name="Pitluck S."/>
            <person name="Liolios K."/>
            <person name="Pagani I."/>
            <person name="Ivanova N."/>
            <person name="Mikhailova N."/>
            <person name="Huntemann M."/>
            <person name="Pati A."/>
            <person name="Chen A."/>
            <person name="Palaniappan K."/>
            <person name="Land M."/>
            <person name="Hauser L."/>
            <person name="Rohde M."/>
            <person name="Gronow S."/>
            <person name="Goker M."/>
            <person name="Detter J.C."/>
            <person name="Bristow J."/>
            <person name="Eisen J.A."/>
            <person name="Markowitz V."/>
            <person name="Hugenholtz P."/>
            <person name="Kyrpides N.C."/>
            <person name="Klenk H.P."/>
            <person name="Woyke T."/>
        </authorList>
    </citation>
    <scope>NUCLEOTIDE SEQUENCE</scope>
    <source>
        <strain evidence="8">DSM 17242 / JCM 16770 / AHN 2437 / CCUG 46020 / CIP 107999</strain>
    </source>
</reference>
<dbReference type="PANTHER" id="PTHR43133">
    <property type="entry name" value="RNA POLYMERASE ECF-TYPE SIGMA FACTO"/>
    <property type="match status" value="1"/>
</dbReference>
<dbReference type="AlphaFoldDB" id="I3YHK8"/>
<dbReference type="eggNOG" id="COG1595">
    <property type="taxonomic scope" value="Bacteria"/>
</dbReference>
<dbReference type="GO" id="GO:0016987">
    <property type="term" value="F:sigma factor activity"/>
    <property type="evidence" value="ECO:0007669"/>
    <property type="project" value="UniProtKB-KW"/>
</dbReference>
<dbReference type="PATRIC" id="fig|679935.3.peg.65"/>
<name>I3YHK8_ALIFI</name>
<dbReference type="InterPro" id="IPR014284">
    <property type="entry name" value="RNA_pol_sigma-70_dom"/>
</dbReference>
<evidence type="ECO:0000313" key="8">
    <source>
        <dbReference type="Proteomes" id="UP000006052"/>
    </source>
</evidence>
<dbReference type="HOGENOM" id="CLU_047691_4_3_10"/>
<evidence type="ECO:0000256" key="3">
    <source>
        <dbReference type="ARBA" id="ARBA00023082"/>
    </source>
</evidence>
<dbReference type="InterPro" id="IPR013325">
    <property type="entry name" value="RNA_pol_sigma_r2"/>
</dbReference>
<dbReference type="KEGG" id="afd:Alfi_0060"/>
<dbReference type="EMBL" id="CP003274">
    <property type="protein sequence ID" value="AFL76476.1"/>
    <property type="molecule type" value="Genomic_DNA"/>
</dbReference>
<evidence type="ECO:0000313" key="7">
    <source>
        <dbReference type="EMBL" id="AFL76476.1"/>
    </source>
</evidence>
<dbReference type="InterPro" id="IPR007627">
    <property type="entry name" value="RNA_pol_sigma70_r2"/>
</dbReference>
<dbReference type="InterPro" id="IPR014327">
    <property type="entry name" value="RNA_pol_sigma70_bacteroid"/>
</dbReference>
<dbReference type="InterPro" id="IPR039425">
    <property type="entry name" value="RNA_pol_sigma-70-like"/>
</dbReference>
<dbReference type="CDD" id="cd06171">
    <property type="entry name" value="Sigma70_r4"/>
    <property type="match status" value="1"/>
</dbReference>
<dbReference type="InterPro" id="IPR013324">
    <property type="entry name" value="RNA_pol_sigma_r3/r4-like"/>
</dbReference>
<dbReference type="SUPFAM" id="SSF88659">
    <property type="entry name" value="Sigma3 and sigma4 domains of RNA polymerase sigma factors"/>
    <property type="match status" value="1"/>
</dbReference>
<evidence type="ECO:0000259" key="5">
    <source>
        <dbReference type="Pfam" id="PF04542"/>
    </source>
</evidence>
<evidence type="ECO:0000256" key="4">
    <source>
        <dbReference type="ARBA" id="ARBA00023163"/>
    </source>
</evidence>
<evidence type="ECO:0000256" key="2">
    <source>
        <dbReference type="ARBA" id="ARBA00023015"/>
    </source>
</evidence>
<comment type="similarity">
    <text evidence="1">Belongs to the sigma-70 factor family. ECF subfamily.</text>
</comment>
<keyword evidence="2" id="KW-0805">Transcription regulation</keyword>
<dbReference type="Gene3D" id="1.10.1740.10">
    <property type="match status" value="1"/>
</dbReference>
<sequence length="223" mass="25508">MRLQTEAYICKKFANRNKIIKFVITLMRSKGRSMTKKSAQIAFDDVLRQVTEGNEEAFQQLYLHYHDRLFQFARMYLHQQQAAEDVVADLFFQLWKSRGMLGGIENFNAYIYRAVRNSCTNYLLSGYRNRMSGFTQVQLQVSIDPAVPADEAVDFQLLNSALTDAVEQLPERCRIIFKLAKEDGMSHREIAAALDISPSTVEGQLAIAMRRLKAAAAPFLKKI</sequence>
<dbReference type="Pfam" id="PF04542">
    <property type="entry name" value="Sigma70_r2"/>
    <property type="match status" value="1"/>
</dbReference>
<feature type="domain" description="RNA polymerase sigma-70 region 2" evidence="5">
    <location>
        <begin position="61"/>
        <end position="124"/>
    </location>
</feature>
<dbReference type="GO" id="GO:0003677">
    <property type="term" value="F:DNA binding"/>
    <property type="evidence" value="ECO:0007669"/>
    <property type="project" value="InterPro"/>
</dbReference>
<dbReference type="STRING" id="679935.Alfi_0060"/>
<organism evidence="7 8">
    <name type="scientific">Alistipes finegoldii (strain DSM 17242 / JCM 16770 / CCUG 46020 / CIP 107999 / KCTC 15236 / AHN 2437)</name>
    <dbReference type="NCBI Taxonomy" id="679935"/>
    <lineage>
        <taxon>Bacteria</taxon>
        <taxon>Pseudomonadati</taxon>
        <taxon>Bacteroidota</taxon>
        <taxon>Bacteroidia</taxon>
        <taxon>Bacteroidales</taxon>
        <taxon>Rikenellaceae</taxon>
        <taxon>Alistipes</taxon>
    </lineage>
</organism>
<feature type="domain" description="RNA polymerase sigma factor 70 region 4 type 2" evidence="6">
    <location>
        <begin position="161"/>
        <end position="212"/>
    </location>
</feature>
<dbReference type="InterPro" id="IPR036388">
    <property type="entry name" value="WH-like_DNA-bd_sf"/>
</dbReference>
<proteinExistence type="inferred from homology"/>
<protein>
    <submittedName>
        <fullName evidence="7">RNA polymerase sigma-70 factor, Bacteroides expansion family 1</fullName>
    </submittedName>
</protein>
<dbReference type="InterPro" id="IPR013249">
    <property type="entry name" value="RNA_pol_sigma70_r4_t2"/>
</dbReference>
<dbReference type="Gene3D" id="1.10.10.10">
    <property type="entry name" value="Winged helix-like DNA-binding domain superfamily/Winged helix DNA-binding domain"/>
    <property type="match status" value="1"/>
</dbReference>
<dbReference type="GO" id="GO:0006352">
    <property type="term" value="P:DNA-templated transcription initiation"/>
    <property type="evidence" value="ECO:0007669"/>
    <property type="project" value="InterPro"/>
</dbReference>
<evidence type="ECO:0000256" key="1">
    <source>
        <dbReference type="ARBA" id="ARBA00010641"/>
    </source>
</evidence>
<dbReference type="Proteomes" id="UP000006052">
    <property type="component" value="Chromosome"/>
</dbReference>
<dbReference type="Pfam" id="PF08281">
    <property type="entry name" value="Sigma70_r4_2"/>
    <property type="match status" value="1"/>
</dbReference>
<accession>I3YHK8</accession>